<proteinExistence type="predicted"/>
<reference evidence="3 4" key="2">
    <citation type="submission" date="2024-05" db="EMBL/GenBank/DDBJ databases">
        <authorList>
            <person name="Chen Y."/>
            <person name="Shah S."/>
            <person name="Dougan E. K."/>
            <person name="Thang M."/>
            <person name="Chan C."/>
        </authorList>
    </citation>
    <scope>NUCLEOTIDE SEQUENCE [LARGE SCALE GENOMIC DNA]</scope>
</reference>
<feature type="compositionally biased region" description="Basic and acidic residues" evidence="1">
    <location>
        <begin position="12"/>
        <end position="21"/>
    </location>
</feature>
<evidence type="ECO:0000256" key="1">
    <source>
        <dbReference type="SAM" id="MobiDB-lite"/>
    </source>
</evidence>
<name>A0A9P1DG07_9DINO</name>
<gene>
    <name evidence="2" type="ORF">C1SCF055_LOCUS33767</name>
</gene>
<organism evidence="2">
    <name type="scientific">Cladocopium goreaui</name>
    <dbReference type="NCBI Taxonomy" id="2562237"/>
    <lineage>
        <taxon>Eukaryota</taxon>
        <taxon>Sar</taxon>
        <taxon>Alveolata</taxon>
        <taxon>Dinophyceae</taxon>
        <taxon>Suessiales</taxon>
        <taxon>Symbiodiniaceae</taxon>
        <taxon>Cladocopium</taxon>
    </lineage>
</organism>
<accession>A0A9P1DG07</accession>
<keyword evidence="4" id="KW-1185">Reference proteome</keyword>
<dbReference type="EMBL" id="CAMXCT010004246">
    <property type="protein sequence ID" value="CAI4008314.1"/>
    <property type="molecule type" value="Genomic_DNA"/>
</dbReference>
<sequence length="104" mass="11368">MIEPTDVTLTVRESDSIEASKEQLFGDDEDLTDLAPKPEVIGAQSGEDPSTSTQESKEIEDILEVGTSEARDKSGSKKRAAKKKSKKNVAVQVSLDTWQNGIRF</sequence>
<feature type="region of interest" description="Disordered" evidence="1">
    <location>
        <begin position="1"/>
        <end position="86"/>
    </location>
</feature>
<evidence type="ECO:0000313" key="2">
    <source>
        <dbReference type="EMBL" id="CAI4008314.1"/>
    </source>
</evidence>
<evidence type="ECO:0000313" key="4">
    <source>
        <dbReference type="Proteomes" id="UP001152797"/>
    </source>
</evidence>
<dbReference type="EMBL" id="CAMXCT030004246">
    <property type="protein sequence ID" value="CAL4795626.1"/>
    <property type="molecule type" value="Genomic_DNA"/>
</dbReference>
<reference evidence="2" key="1">
    <citation type="submission" date="2022-10" db="EMBL/GenBank/DDBJ databases">
        <authorList>
            <person name="Chen Y."/>
            <person name="Dougan E. K."/>
            <person name="Chan C."/>
            <person name="Rhodes N."/>
            <person name="Thang M."/>
        </authorList>
    </citation>
    <scope>NUCLEOTIDE SEQUENCE</scope>
</reference>
<protein>
    <submittedName>
        <fullName evidence="2">Uncharacterized protein</fullName>
    </submittedName>
</protein>
<dbReference type="EMBL" id="CAMXCT020004246">
    <property type="protein sequence ID" value="CAL1161689.1"/>
    <property type="molecule type" value="Genomic_DNA"/>
</dbReference>
<dbReference type="Proteomes" id="UP001152797">
    <property type="component" value="Unassembled WGS sequence"/>
</dbReference>
<comment type="caution">
    <text evidence="2">The sequence shown here is derived from an EMBL/GenBank/DDBJ whole genome shotgun (WGS) entry which is preliminary data.</text>
</comment>
<evidence type="ECO:0000313" key="3">
    <source>
        <dbReference type="EMBL" id="CAL4795626.1"/>
    </source>
</evidence>
<feature type="compositionally biased region" description="Basic residues" evidence="1">
    <location>
        <begin position="76"/>
        <end position="86"/>
    </location>
</feature>
<dbReference type="AlphaFoldDB" id="A0A9P1DG07"/>